<keyword evidence="3" id="KW-1185">Reference proteome</keyword>
<gene>
    <name evidence="2" type="ORF">ACFQWB_10985</name>
</gene>
<feature type="signal peptide" evidence="1">
    <location>
        <begin position="1"/>
        <end position="24"/>
    </location>
</feature>
<dbReference type="RefSeq" id="WP_138787950.1">
    <property type="nucleotide sequence ID" value="NZ_JBHTGQ010000023.1"/>
</dbReference>
<dbReference type="PROSITE" id="PS51257">
    <property type="entry name" value="PROKAR_LIPOPROTEIN"/>
    <property type="match status" value="1"/>
</dbReference>
<organism evidence="2 3">
    <name type="scientific">Paenibacillus thermoaerophilus</name>
    <dbReference type="NCBI Taxonomy" id="1215385"/>
    <lineage>
        <taxon>Bacteria</taxon>
        <taxon>Bacillati</taxon>
        <taxon>Bacillota</taxon>
        <taxon>Bacilli</taxon>
        <taxon>Bacillales</taxon>
        <taxon>Paenibacillaceae</taxon>
        <taxon>Paenibacillus</taxon>
    </lineage>
</organism>
<keyword evidence="1" id="KW-0732">Signal</keyword>
<accession>A0ABW2V819</accession>
<dbReference type="EMBL" id="JBHTGQ010000023">
    <property type="protein sequence ID" value="MFC7750448.1"/>
    <property type="molecule type" value="Genomic_DNA"/>
</dbReference>
<name>A0ABW2V819_9BACL</name>
<sequence length="240" mass="26789">MKRQILRAAMALALLLGTSGCLYPNEMRKENQMTPQESLTVVKNAVESYRNATGVLPIRNKPADTPLYEKYPVDFKLLTERGFLGTIPGIAYENGGRGVFVLVDPEEDLKVRLIDVLAYQTVQYVQARVTEYNASRRQLPLGEPLEGAEGFYSINYKQLGISEEKLMSAYSGHSLQLILHQSGRVGIDYGPDLALHLRKSGKTPPPDKNLLDLLVEETPYAPAASFPYRLVSGEPRPYME</sequence>
<feature type="chain" id="PRO_5047186774" evidence="1">
    <location>
        <begin position="25"/>
        <end position="240"/>
    </location>
</feature>
<reference evidence="3" key="1">
    <citation type="journal article" date="2019" name="Int. J. Syst. Evol. Microbiol.">
        <title>The Global Catalogue of Microorganisms (GCM) 10K type strain sequencing project: providing services to taxonomists for standard genome sequencing and annotation.</title>
        <authorList>
            <consortium name="The Broad Institute Genomics Platform"/>
            <consortium name="The Broad Institute Genome Sequencing Center for Infectious Disease"/>
            <person name="Wu L."/>
            <person name="Ma J."/>
        </authorList>
    </citation>
    <scope>NUCLEOTIDE SEQUENCE [LARGE SCALE GENOMIC DNA]</scope>
    <source>
        <strain evidence="3">JCM 18657</strain>
    </source>
</reference>
<dbReference type="Proteomes" id="UP001596528">
    <property type="component" value="Unassembled WGS sequence"/>
</dbReference>
<evidence type="ECO:0000256" key="1">
    <source>
        <dbReference type="SAM" id="SignalP"/>
    </source>
</evidence>
<protein>
    <submittedName>
        <fullName evidence="2">Uncharacterized protein</fullName>
    </submittedName>
</protein>
<evidence type="ECO:0000313" key="2">
    <source>
        <dbReference type="EMBL" id="MFC7750448.1"/>
    </source>
</evidence>
<evidence type="ECO:0000313" key="3">
    <source>
        <dbReference type="Proteomes" id="UP001596528"/>
    </source>
</evidence>
<comment type="caution">
    <text evidence="2">The sequence shown here is derived from an EMBL/GenBank/DDBJ whole genome shotgun (WGS) entry which is preliminary data.</text>
</comment>
<proteinExistence type="predicted"/>